<dbReference type="AlphaFoldDB" id="A0A0B8T6B8"/>
<dbReference type="EMBL" id="JJMU01000049">
    <property type="protein sequence ID" value="KGE13534.1"/>
    <property type="molecule type" value="Genomic_DNA"/>
</dbReference>
<sequence length="90" mass="10389">MEKKSQVVYTDTGKEILFHYEIAEKDTDSFVITSIDKEGEHIPDIRVERPAEAEHPTFTSTDEERPMSIVDEDSPIMKFCRLVLADELED</sequence>
<evidence type="ECO:0000313" key="1">
    <source>
        <dbReference type="EMBL" id="KGE13534.1"/>
    </source>
</evidence>
<keyword evidence="2" id="KW-1185">Reference proteome</keyword>
<reference evidence="1 2" key="2">
    <citation type="journal article" date="2015" name="PLoS ONE">
        <title>Whole-Genome Optical Mapping and Finished Genome Sequence of Sphingobacterium deserti sp. nov., a New Species Isolated from the Western Desert of China.</title>
        <authorList>
            <person name="Teng C."/>
            <person name="Zhou Z."/>
            <person name="Molnar I."/>
            <person name="Li X."/>
            <person name="Tang R."/>
            <person name="Chen M."/>
            <person name="Wang L."/>
            <person name="Su S."/>
            <person name="Zhang W."/>
            <person name="Lin M."/>
        </authorList>
    </citation>
    <scope>NUCLEOTIDE SEQUENCE [LARGE SCALE GENOMIC DNA]</scope>
    <source>
        <strain evidence="2">ACCC05744</strain>
    </source>
</reference>
<proteinExistence type="predicted"/>
<evidence type="ECO:0000313" key="2">
    <source>
        <dbReference type="Proteomes" id="UP000031802"/>
    </source>
</evidence>
<name>A0A0B8T6B8_9SPHI</name>
<dbReference type="PATRIC" id="fig|1229276.3.peg.2804"/>
<organism evidence="1 2">
    <name type="scientific">Sphingobacterium deserti</name>
    <dbReference type="NCBI Taxonomy" id="1229276"/>
    <lineage>
        <taxon>Bacteria</taxon>
        <taxon>Pseudomonadati</taxon>
        <taxon>Bacteroidota</taxon>
        <taxon>Sphingobacteriia</taxon>
        <taxon>Sphingobacteriales</taxon>
        <taxon>Sphingobacteriaceae</taxon>
        <taxon>Sphingobacterium</taxon>
    </lineage>
</organism>
<dbReference type="Proteomes" id="UP000031802">
    <property type="component" value="Unassembled WGS sequence"/>
</dbReference>
<gene>
    <name evidence="1" type="ORF">DI53_2722</name>
</gene>
<protein>
    <submittedName>
        <fullName evidence="1">Uncharacterized protein</fullName>
    </submittedName>
</protein>
<reference evidence="2" key="1">
    <citation type="submission" date="2014-04" db="EMBL/GenBank/DDBJ databases">
        <title>Whole-Genome optical mapping and complete genome sequence of Sphingobacterium deserti sp. nov., a new spaces isolated from desert in the west of China.</title>
        <authorList>
            <person name="Teng C."/>
            <person name="Zhou Z."/>
            <person name="Li X."/>
            <person name="Chen M."/>
            <person name="Lin M."/>
            <person name="Wang L."/>
            <person name="Su S."/>
            <person name="Zhang C."/>
            <person name="Zhang W."/>
        </authorList>
    </citation>
    <scope>NUCLEOTIDE SEQUENCE [LARGE SCALE GENOMIC DNA]</scope>
    <source>
        <strain evidence="2">ACCC05744</strain>
    </source>
</reference>
<accession>A0A0B8T6B8</accession>
<comment type="caution">
    <text evidence="1">The sequence shown here is derived from an EMBL/GenBank/DDBJ whole genome shotgun (WGS) entry which is preliminary data.</text>
</comment>
<dbReference type="OrthoDB" id="710804at2"/>
<dbReference type="RefSeq" id="WP_037500386.1">
    <property type="nucleotide sequence ID" value="NZ_JJMU01000049.1"/>
</dbReference>